<keyword evidence="3" id="KW-1185">Reference proteome</keyword>
<feature type="region of interest" description="Disordered" evidence="1">
    <location>
        <begin position="1"/>
        <end position="21"/>
    </location>
</feature>
<name>A0A917ZZV7_9ACTN</name>
<organism evidence="2 3">
    <name type="scientific">Wenjunlia tyrosinilytica</name>
    <dbReference type="NCBI Taxonomy" id="1544741"/>
    <lineage>
        <taxon>Bacteria</taxon>
        <taxon>Bacillati</taxon>
        <taxon>Actinomycetota</taxon>
        <taxon>Actinomycetes</taxon>
        <taxon>Kitasatosporales</taxon>
        <taxon>Streptomycetaceae</taxon>
        <taxon>Wenjunlia</taxon>
    </lineage>
</organism>
<proteinExistence type="predicted"/>
<dbReference type="AlphaFoldDB" id="A0A917ZZV7"/>
<protein>
    <submittedName>
        <fullName evidence="2">Uncharacterized protein</fullName>
    </submittedName>
</protein>
<reference evidence="2" key="1">
    <citation type="journal article" date="2014" name="Int. J. Syst. Evol. Microbiol.">
        <title>Complete genome sequence of Corynebacterium casei LMG S-19264T (=DSM 44701T), isolated from a smear-ripened cheese.</title>
        <authorList>
            <consortium name="US DOE Joint Genome Institute (JGI-PGF)"/>
            <person name="Walter F."/>
            <person name="Albersmeier A."/>
            <person name="Kalinowski J."/>
            <person name="Ruckert C."/>
        </authorList>
    </citation>
    <scope>NUCLEOTIDE SEQUENCE</scope>
    <source>
        <strain evidence="2">CGMCC 4.7201</strain>
    </source>
</reference>
<dbReference type="Proteomes" id="UP000641932">
    <property type="component" value="Unassembled WGS sequence"/>
</dbReference>
<evidence type="ECO:0000313" key="2">
    <source>
        <dbReference type="EMBL" id="GGP00775.1"/>
    </source>
</evidence>
<evidence type="ECO:0000256" key="1">
    <source>
        <dbReference type="SAM" id="MobiDB-lite"/>
    </source>
</evidence>
<comment type="caution">
    <text evidence="2">The sequence shown here is derived from an EMBL/GenBank/DDBJ whole genome shotgun (WGS) entry which is preliminary data.</text>
</comment>
<gene>
    <name evidence="2" type="ORF">GCM10012280_70270</name>
</gene>
<accession>A0A917ZZV7</accession>
<dbReference type="EMBL" id="BMMS01000065">
    <property type="protein sequence ID" value="GGP00775.1"/>
    <property type="molecule type" value="Genomic_DNA"/>
</dbReference>
<reference evidence="2" key="2">
    <citation type="submission" date="2020-09" db="EMBL/GenBank/DDBJ databases">
        <authorList>
            <person name="Sun Q."/>
            <person name="Zhou Y."/>
        </authorList>
    </citation>
    <scope>NUCLEOTIDE SEQUENCE</scope>
    <source>
        <strain evidence="2">CGMCC 4.7201</strain>
    </source>
</reference>
<feature type="compositionally biased region" description="Basic and acidic residues" evidence="1">
    <location>
        <begin position="11"/>
        <end position="21"/>
    </location>
</feature>
<sequence>MRHALGGGLTAERRSFREPPRMEAAERFVQEVRTRRSRMTCGQRAFRAAERKAWSLGGPRALASNGPQ</sequence>
<evidence type="ECO:0000313" key="3">
    <source>
        <dbReference type="Proteomes" id="UP000641932"/>
    </source>
</evidence>